<feature type="domain" description="KN homeodomain" evidence="6">
    <location>
        <begin position="146"/>
        <end position="185"/>
    </location>
</feature>
<proteinExistence type="inferred from homology"/>
<reference evidence="7" key="1">
    <citation type="journal article" date="2014" name="Gene">
        <title>The genetic structure of the A mating-type locus of Lentinula edodes.</title>
        <authorList>
            <person name="Au C.H."/>
            <person name="Wong M.C."/>
            <person name="Bao D."/>
            <person name="Zhang M."/>
            <person name="Song C."/>
            <person name="Song W."/>
            <person name="Law P.T."/>
            <person name="Kues U."/>
            <person name="Kwan H.S."/>
        </authorList>
    </citation>
    <scope>NUCLEOTIDE SEQUENCE</scope>
    <source>
        <strain evidence="7">135A</strain>
    </source>
</reference>
<feature type="compositionally biased region" description="Low complexity" evidence="5">
    <location>
        <begin position="113"/>
        <end position="133"/>
    </location>
</feature>
<evidence type="ECO:0000259" key="6">
    <source>
        <dbReference type="Pfam" id="PF05920"/>
    </source>
</evidence>
<dbReference type="Pfam" id="PF05920">
    <property type="entry name" value="Homeobox_KN"/>
    <property type="match status" value="1"/>
</dbReference>
<keyword evidence="3 7" id="KW-0371">Homeobox</keyword>
<feature type="compositionally biased region" description="Acidic residues" evidence="5">
    <location>
        <begin position="344"/>
        <end position="353"/>
    </location>
</feature>
<feature type="compositionally biased region" description="Polar residues" evidence="5">
    <location>
        <begin position="423"/>
        <end position="435"/>
    </location>
</feature>
<dbReference type="CDD" id="cd00086">
    <property type="entry name" value="homeodomain"/>
    <property type="match status" value="1"/>
</dbReference>
<dbReference type="Gene3D" id="1.10.10.60">
    <property type="entry name" value="Homeodomain-like"/>
    <property type="match status" value="1"/>
</dbReference>
<feature type="region of interest" description="Disordered" evidence="5">
    <location>
        <begin position="561"/>
        <end position="598"/>
    </location>
</feature>
<evidence type="ECO:0000313" key="7">
    <source>
        <dbReference type="EMBL" id="AEN14458.1"/>
    </source>
</evidence>
<dbReference type="InterPro" id="IPR008422">
    <property type="entry name" value="KN_HD"/>
</dbReference>
<evidence type="ECO:0000256" key="1">
    <source>
        <dbReference type="ARBA" id="ARBA00005800"/>
    </source>
</evidence>
<dbReference type="GO" id="GO:0042594">
    <property type="term" value="P:response to starvation"/>
    <property type="evidence" value="ECO:0007669"/>
    <property type="project" value="TreeGrafter"/>
</dbReference>
<evidence type="ECO:0000256" key="2">
    <source>
        <dbReference type="ARBA" id="ARBA00023125"/>
    </source>
</evidence>
<accession>G9FIM4</accession>
<dbReference type="GO" id="GO:0000987">
    <property type="term" value="F:cis-regulatory region sequence-specific DNA binding"/>
    <property type="evidence" value="ECO:0007669"/>
    <property type="project" value="TreeGrafter"/>
</dbReference>
<name>G9FIM4_LENED</name>
<feature type="region of interest" description="Disordered" evidence="5">
    <location>
        <begin position="324"/>
        <end position="479"/>
    </location>
</feature>
<sequence length="858" mass="92867">MVAPVATSASLGTRLVESLDDFLDGLQSSNMHGFLSNWHKIDEDFVGSHQAGTIDVDTSSLALNVSFWMEKLCDSFMDLEVKVESRTNKLVQDLSEAAVEHTSSPSPSPLHSPSPSRSLATRSPSPSSSSQLPPNLPSYIPPSYTWLLSNLHNPYPSTTIRDTIASTTNTPRRLIDAWFVDVRRRIGWTNLIEGRSGLKGGGALTHGKGTPGVRRPHKTLGPPPNPINNLVNGITEVPKYKTRKELVAAATRFFVKPVVDTSDVGMGLAYSANANHLSASENQTFTVMADTARMLYRDKLHPTELAVAVTSRVKQWTPGLGEMAKEVREEERRRKRSKGVKREEEEEEEEEYSSDGKKRKRYTSPSDSSTPSSSAPTTPTDATFPSPNTNTNLKRKRAVSFADPASTSSFPTVSPSTKRLRSALNSAGVSRSVSDPTPMPSQQQQGQIPPHQHRQQTQTPRQQQQTQISKPPPPLTFDGFPVPVLDSWFSAPPSQGFALEQDYGNQWIDPLFFGFPDPVIRSSEQQEQEHGDASNRFAYFSGNANVDVTIPDLHSAFPVFPSSSSSSSLSSPSTPALSASGSLTEEESEERDSLFGDGEGEECAVGVFAGGDGKSLTPGDILGGNTNNNNNDTTTTNNNTTTINNTTTTNVADNTNTYPDYPPTNLPTLPDLSSLSSLPDLTSFPTFPTFPTSTFPTSASTFPNTSNPNTSSSFDTFDFSSFPSLPEFNLEEGFNLDSGEFNLNSGEFNLEEGFNLDSEFNLEEGFPDFLQGASANEGFGSNVNVDVNVNVDFGFGSNGNGDVDVDSFVAMLQSQNQTQTLPQTQPHLPWAGPTPTRERFGAIAIAPPTTTAMVGTNA</sequence>
<dbReference type="AlphaFoldDB" id="G9FIM4"/>
<feature type="compositionally biased region" description="Low complexity" evidence="5">
    <location>
        <begin position="404"/>
        <end position="417"/>
    </location>
</feature>
<protein>
    <submittedName>
        <fullName evidence="7">HD1 homeodomain mating-type protein Le.a1-3</fullName>
    </submittedName>
</protein>
<feature type="compositionally biased region" description="Low complexity" evidence="5">
    <location>
        <begin position="363"/>
        <end position="387"/>
    </location>
</feature>
<dbReference type="InterPro" id="IPR009057">
    <property type="entry name" value="Homeodomain-like_sf"/>
</dbReference>
<dbReference type="InterPro" id="IPR001356">
    <property type="entry name" value="HD"/>
</dbReference>
<dbReference type="EMBL" id="JN129273">
    <property type="protein sequence ID" value="AEN14458.1"/>
    <property type="molecule type" value="Genomic_DNA"/>
</dbReference>
<organism evidence="7">
    <name type="scientific">Lentinula edodes</name>
    <name type="common">Shiitake mushroom</name>
    <name type="synonym">Lentinus edodes</name>
    <dbReference type="NCBI Taxonomy" id="5353"/>
    <lineage>
        <taxon>Eukaryota</taxon>
        <taxon>Fungi</taxon>
        <taxon>Dikarya</taxon>
        <taxon>Basidiomycota</taxon>
        <taxon>Agaricomycotina</taxon>
        <taxon>Agaricomycetes</taxon>
        <taxon>Agaricomycetidae</taxon>
        <taxon>Agaricales</taxon>
        <taxon>Marasmiineae</taxon>
        <taxon>Omphalotaceae</taxon>
        <taxon>Lentinula</taxon>
    </lineage>
</organism>
<dbReference type="GO" id="GO:0000981">
    <property type="term" value="F:DNA-binding transcription factor activity, RNA polymerase II-specific"/>
    <property type="evidence" value="ECO:0007669"/>
    <property type="project" value="TreeGrafter"/>
</dbReference>
<evidence type="ECO:0000256" key="3">
    <source>
        <dbReference type="ARBA" id="ARBA00023155"/>
    </source>
</evidence>
<keyword evidence="2 7" id="KW-0238">DNA-binding</keyword>
<feature type="region of interest" description="Disordered" evidence="5">
    <location>
        <begin position="95"/>
        <end position="136"/>
    </location>
</feature>
<comment type="similarity">
    <text evidence="1">Belongs to the TALE/M-ATYP homeobox family.</text>
</comment>
<evidence type="ECO:0000256" key="4">
    <source>
        <dbReference type="ARBA" id="ARBA00023242"/>
    </source>
</evidence>
<dbReference type="PANTHER" id="PTHR14596">
    <property type="entry name" value="ZINC FINGER PROTEIN"/>
    <property type="match status" value="1"/>
</dbReference>
<feature type="compositionally biased region" description="Low complexity" evidence="5">
    <location>
        <begin position="440"/>
        <end position="469"/>
    </location>
</feature>
<feature type="compositionally biased region" description="Low complexity" evidence="5">
    <location>
        <begin position="625"/>
        <end position="657"/>
    </location>
</feature>
<dbReference type="GO" id="GO:0005634">
    <property type="term" value="C:nucleus"/>
    <property type="evidence" value="ECO:0007669"/>
    <property type="project" value="TreeGrafter"/>
</dbReference>
<gene>
    <name evidence="7" type="primary">a1</name>
</gene>
<feature type="region of interest" description="Disordered" evidence="5">
    <location>
        <begin position="616"/>
        <end position="657"/>
    </location>
</feature>
<evidence type="ECO:0000256" key="5">
    <source>
        <dbReference type="SAM" id="MobiDB-lite"/>
    </source>
</evidence>
<keyword evidence="4" id="KW-0539">Nucleus</keyword>
<dbReference type="PANTHER" id="PTHR14596:SF72">
    <property type="entry name" value="ZINC FINGER PROTEIN MSN2-RELATED"/>
    <property type="match status" value="1"/>
</dbReference>
<feature type="compositionally biased region" description="Low complexity" evidence="5">
    <location>
        <begin position="561"/>
        <end position="583"/>
    </location>
</feature>
<feature type="region of interest" description="Disordered" evidence="5">
    <location>
        <begin position="199"/>
        <end position="225"/>
    </location>
</feature>
<dbReference type="SUPFAM" id="SSF46689">
    <property type="entry name" value="Homeodomain-like"/>
    <property type="match status" value="1"/>
</dbReference>